<dbReference type="EMBL" id="GBXM01105738">
    <property type="protein sequence ID" value="JAH02839.1"/>
    <property type="molecule type" value="Transcribed_RNA"/>
</dbReference>
<protein>
    <submittedName>
        <fullName evidence="1">Uncharacterized protein</fullName>
    </submittedName>
</protein>
<reference evidence="1" key="1">
    <citation type="submission" date="2014-11" db="EMBL/GenBank/DDBJ databases">
        <authorList>
            <person name="Amaro Gonzalez C."/>
        </authorList>
    </citation>
    <scope>NUCLEOTIDE SEQUENCE</scope>
</reference>
<organism evidence="1">
    <name type="scientific">Anguilla anguilla</name>
    <name type="common">European freshwater eel</name>
    <name type="synonym">Muraena anguilla</name>
    <dbReference type="NCBI Taxonomy" id="7936"/>
    <lineage>
        <taxon>Eukaryota</taxon>
        <taxon>Metazoa</taxon>
        <taxon>Chordata</taxon>
        <taxon>Craniata</taxon>
        <taxon>Vertebrata</taxon>
        <taxon>Euteleostomi</taxon>
        <taxon>Actinopterygii</taxon>
        <taxon>Neopterygii</taxon>
        <taxon>Teleostei</taxon>
        <taxon>Anguilliformes</taxon>
        <taxon>Anguillidae</taxon>
        <taxon>Anguilla</taxon>
    </lineage>
</organism>
<accession>A0A0E9PEA4</accession>
<evidence type="ECO:0000313" key="1">
    <source>
        <dbReference type="EMBL" id="JAH02839.1"/>
    </source>
</evidence>
<reference evidence="1" key="2">
    <citation type="journal article" date="2015" name="Fish Shellfish Immunol.">
        <title>Early steps in the European eel (Anguilla anguilla)-Vibrio vulnificus interaction in the gills: Role of the RtxA13 toxin.</title>
        <authorList>
            <person name="Callol A."/>
            <person name="Pajuelo D."/>
            <person name="Ebbesson L."/>
            <person name="Teles M."/>
            <person name="MacKenzie S."/>
            <person name="Amaro C."/>
        </authorList>
    </citation>
    <scope>NUCLEOTIDE SEQUENCE</scope>
</reference>
<dbReference type="AlphaFoldDB" id="A0A0E9PEA4"/>
<sequence length="25" mass="2704">MGSKAGSKLWHFSQIPAPFSKKCPA</sequence>
<name>A0A0E9PEA4_ANGAN</name>
<proteinExistence type="predicted"/>